<name>A0A919UKU0_9ACTN</name>
<dbReference type="GO" id="GO:0070967">
    <property type="term" value="F:coenzyme F420 binding"/>
    <property type="evidence" value="ECO:0007669"/>
    <property type="project" value="TreeGrafter"/>
</dbReference>
<keyword evidence="4" id="KW-1185">Reference proteome</keyword>
<sequence length="137" mass="15572">MDPAKAIEFIRARNHRAVLMTWHTAGRPQMSPITVGVDAEGYVVISSRETAVKTRNIRKNPQVFLTVLNDGFYGDWVQIEGTADVLALPDAMEPLVEYYRGISGEHPDWDDYRAAMERDRRVLIRVRIEKAGPDFQG</sequence>
<dbReference type="EMBL" id="BOOA01000028">
    <property type="protein sequence ID" value="GIH25411.1"/>
    <property type="molecule type" value="Genomic_DNA"/>
</dbReference>
<feature type="domain" description="Pyridoxamine 5'-phosphate oxidase N-terminal" evidence="2">
    <location>
        <begin position="7"/>
        <end position="130"/>
    </location>
</feature>
<reference evidence="3" key="1">
    <citation type="submission" date="2021-01" db="EMBL/GenBank/DDBJ databases">
        <title>Whole genome shotgun sequence of Acrocarpospora phusangensis NBRC 108782.</title>
        <authorList>
            <person name="Komaki H."/>
            <person name="Tamura T."/>
        </authorList>
    </citation>
    <scope>NUCLEOTIDE SEQUENCE</scope>
    <source>
        <strain evidence="3">NBRC 108782</strain>
    </source>
</reference>
<dbReference type="InterPro" id="IPR012349">
    <property type="entry name" value="Split_barrel_FMN-bd"/>
</dbReference>
<dbReference type="Gene3D" id="2.30.110.10">
    <property type="entry name" value="Electron Transport, Fmn-binding Protein, Chain A"/>
    <property type="match status" value="1"/>
</dbReference>
<dbReference type="Proteomes" id="UP000640052">
    <property type="component" value="Unassembled WGS sequence"/>
</dbReference>
<proteinExistence type="predicted"/>
<dbReference type="InterPro" id="IPR011576">
    <property type="entry name" value="Pyridox_Oxase_N"/>
</dbReference>
<dbReference type="AlphaFoldDB" id="A0A919UKU0"/>
<dbReference type="GO" id="GO:0016627">
    <property type="term" value="F:oxidoreductase activity, acting on the CH-CH group of donors"/>
    <property type="evidence" value="ECO:0007669"/>
    <property type="project" value="TreeGrafter"/>
</dbReference>
<evidence type="ECO:0000313" key="4">
    <source>
        <dbReference type="Proteomes" id="UP000640052"/>
    </source>
</evidence>
<gene>
    <name evidence="3" type="ORF">Aph01nite_37210</name>
</gene>
<comment type="caution">
    <text evidence="3">The sequence shown here is derived from an EMBL/GenBank/DDBJ whole genome shotgun (WGS) entry which is preliminary data.</text>
</comment>
<evidence type="ECO:0000256" key="1">
    <source>
        <dbReference type="ARBA" id="ARBA00023002"/>
    </source>
</evidence>
<protein>
    <submittedName>
        <fullName evidence="3">PPOX class F420-dependent enzyme</fullName>
    </submittedName>
</protein>
<dbReference type="Pfam" id="PF01243">
    <property type="entry name" value="PNPOx_N"/>
    <property type="match status" value="1"/>
</dbReference>
<dbReference type="PANTHER" id="PTHR35176:SF2">
    <property type="entry name" value="F420H(2)-DEPENDENT REDUCTASE RV1155"/>
    <property type="match status" value="1"/>
</dbReference>
<dbReference type="GO" id="GO:0005829">
    <property type="term" value="C:cytosol"/>
    <property type="evidence" value="ECO:0007669"/>
    <property type="project" value="TreeGrafter"/>
</dbReference>
<dbReference type="NCBIfam" id="TIGR03618">
    <property type="entry name" value="Rv1155_F420"/>
    <property type="match status" value="1"/>
</dbReference>
<dbReference type="PANTHER" id="PTHR35176">
    <property type="entry name" value="HEME OXYGENASE HI_0854-RELATED"/>
    <property type="match status" value="1"/>
</dbReference>
<accession>A0A919UKU0</accession>
<evidence type="ECO:0000313" key="3">
    <source>
        <dbReference type="EMBL" id="GIH25411.1"/>
    </source>
</evidence>
<dbReference type="InterPro" id="IPR052019">
    <property type="entry name" value="F420H2_bilvrd_red/Heme_oxyg"/>
</dbReference>
<evidence type="ECO:0000259" key="2">
    <source>
        <dbReference type="Pfam" id="PF01243"/>
    </source>
</evidence>
<dbReference type="RefSeq" id="WP_204042126.1">
    <property type="nucleotide sequence ID" value="NZ_BOOA01000028.1"/>
</dbReference>
<organism evidence="3 4">
    <name type="scientific">Acrocarpospora phusangensis</name>
    <dbReference type="NCBI Taxonomy" id="1070424"/>
    <lineage>
        <taxon>Bacteria</taxon>
        <taxon>Bacillati</taxon>
        <taxon>Actinomycetota</taxon>
        <taxon>Actinomycetes</taxon>
        <taxon>Streptosporangiales</taxon>
        <taxon>Streptosporangiaceae</taxon>
        <taxon>Acrocarpospora</taxon>
    </lineage>
</organism>
<dbReference type="InterPro" id="IPR019920">
    <property type="entry name" value="F420-binding_dom_put"/>
</dbReference>
<keyword evidence="1" id="KW-0560">Oxidoreductase</keyword>
<dbReference type="SUPFAM" id="SSF50475">
    <property type="entry name" value="FMN-binding split barrel"/>
    <property type="match status" value="1"/>
</dbReference>